<dbReference type="Gene3D" id="1.10.150.320">
    <property type="entry name" value="Photosystem II 12 kDa extrinsic protein"/>
    <property type="match status" value="1"/>
</dbReference>
<dbReference type="GO" id="GO:0015628">
    <property type="term" value="P:protein secretion by the type II secretion system"/>
    <property type="evidence" value="ECO:0007669"/>
    <property type="project" value="TreeGrafter"/>
</dbReference>
<gene>
    <name evidence="4" type="primary">comEA</name>
    <name evidence="4" type="ORF">NCTC13296_01417</name>
</gene>
<dbReference type="OrthoDB" id="9758724at2"/>
<feature type="compositionally biased region" description="Basic and acidic residues" evidence="1">
    <location>
        <begin position="1"/>
        <end position="11"/>
    </location>
</feature>
<accession>A0A379LXE9</accession>
<dbReference type="PANTHER" id="PTHR21180:SF32">
    <property type="entry name" value="ENDONUCLEASE_EXONUCLEASE_PHOSPHATASE FAMILY DOMAIN-CONTAINING PROTEIN 1"/>
    <property type="match status" value="1"/>
</dbReference>
<dbReference type="Pfam" id="PF12836">
    <property type="entry name" value="HHH_3"/>
    <property type="match status" value="1"/>
</dbReference>
<sequence>MASSDHRDLARTRLGAITRSSADMPAEPSWTNGRPTNDDHPWADPDGDDEPVHSGAVRERFADRLTAARWDTGRRGTAALAGIGVLAATVALVVVWRDRPVAEPVPPLPRVEVVESAEPSDALRPRAAEAAQPGTAEIVVSVVGAVARPGLVRLQPGTRVADALDAAGGAADGADLVGLNLARRVADGDQIVVGIAPPQPVPNTSGIVGAQPSGAGPTEAGGLLNLNAADEATLDALPGVGPVTAAAIVSWRDANGPFTDVEQLGEVDGIGPARLARLRELVTA</sequence>
<dbReference type="Proteomes" id="UP000254569">
    <property type="component" value="Unassembled WGS sequence"/>
</dbReference>
<dbReference type="AlphaFoldDB" id="A0A379LXE9"/>
<dbReference type="RefSeq" id="WP_064063069.1">
    <property type="nucleotide sequence ID" value="NZ_LPZN01000007.1"/>
</dbReference>
<dbReference type="InterPro" id="IPR051675">
    <property type="entry name" value="Endo/Exo/Phosphatase_dom_1"/>
</dbReference>
<feature type="domain" description="Helix-hairpin-helix DNA-binding motif class 1" evidence="3">
    <location>
        <begin position="262"/>
        <end position="281"/>
    </location>
</feature>
<dbReference type="PANTHER" id="PTHR21180">
    <property type="entry name" value="ENDONUCLEASE/EXONUCLEASE/PHOSPHATASE FAMILY DOMAIN-CONTAINING PROTEIN 1"/>
    <property type="match status" value="1"/>
</dbReference>
<dbReference type="GO" id="GO:0015627">
    <property type="term" value="C:type II protein secretion system complex"/>
    <property type="evidence" value="ECO:0007669"/>
    <property type="project" value="TreeGrafter"/>
</dbReference>
<dbReference type="GO" id="GO:0006281">
    <property type="term" value="P:DNA repair"/>
    <property type="evidence" value="ECO:0007669"/>
    <property type="project" value="InterPro"/>
</dbReference>
<evidence type="ECO:0000259" key="3">
    <source>
        <dbReference type="SMART" id="SM00278"/>
    </source>
</evidence>
<dbReference type="InterPro" id="IPR003583">
    <property type="entry name" value="Hlx-hairpin-Hlx_DNA-bd_motif"/>
</dbReference>
<evidence type="ECO:0000256" key="1">
    <source>
        <dbReference type="SAM" id="MobiDB-lite"/>
    </source>
</evidence>
<feature type="region of interest" description="Disordered" evidence="1">
    <location>
        <begin position="1"/>
        <end position="53"/>
    </location>
</feature>
<proteinExistence type="predicted"/>
<evidence type="ECO:0000313" key="4">
    <source>
        <dbReference type="EMBL" id="SUE14572.1"/>
    </source>
</evidence>
<dbReference type="Pfam" id="PF10531">
    <property type="entry name" value="SLBB"/>
    <property type="match status" value="1"/>
</dbReference>
<dbReference type="InterPro" id="IPR010994">
    <property type="entry name" value="RuvA_2-like"/>
</dbReference>
<keyword evidence="2" id="KW-1133">Transmembrane helix</keyword>
<dbReference type="Gene3D" id="3.10.560.10">
    <property type="entry name" value="Outer membrane lipoprotein wza domain like"/>
    <property type="match status" value="1"/>
</dbReference>
<dbReference type="SMART" id="SM00278">
    <property type="entry name" value="HhH1"/>
    <property type="match status" value="2"/>
</dbReference>
<dbReference type="SUPFAM" id="SSF47781">
    <property type="entry name" value="RuvA domain 2-like"/>
    <property type="match status" value="1"/>
</dbReference>
<keyword evidence="2" id="KW-0472">Membrane</keyword>
<protein>
    <submittedName>
        <fullName evidence="4">Competence protein comea</fullName>
    </submittedName>
</protein>
<evidence type="ECO:0000313" key="5">
    <source>
        <dbReference type="Proteomes" id="UP000254569"/>
    </source>
</evidence>
<keyword evidence="2" id="KW-0812">Transmembrane</keyword>
<name>A0A379LXE9_9NOCA</name>
<dbReference type="EMBL" id="UGVI01000001">
    <property type="protein sequence ID" value="SUE14572.1"/>
    <property type="molecule type" value="Genomic_DNA"/>
</dbReference>
<evidence type="ECO:0000256" key="2">
    <source>
        <dbReference type="SAM" id="Phobius"/>
    </source>
</evidence>
<reference evidence="4 5" key="1">
    <citation type="submission" date="2018-06" db="EMBL/GenBank/DDBJ databases">
        <authorList>
            <consortium name="Pathogen Informatics"/>
            <person name="Doyle S."/>
        </authorList>
    </citation>
    <scope>NUCLEOTIDE SEQUENCE [LARGE SCALE GENOMIC DNA]</scope>
    <source>
        <strain evidence="4 5">NCTC13296</strain>
    </source>
</reference>
<keyword evidence="5" id="KW-1185">Reference proteome</keyword>
<feature type="domain" description="Helix-hairpin-helix DNA-binding motif class 1" evidence="3">
    <location>
        <begin position="232"/>
        <end position="251"/>
    </location>
</feature>
<organism evidence="4 5">
    <name type="scientific">Rhodococcus gordoniae</name>
    <dbReference type="NCBI Taxonomy" id="223392"/>
    <lineage>
        <taxon>Bacteria</taxon>
        <taxon>Bacillati</taxon>
        <taxon>Actinomycetota</taxon>
        <taxon>Actinomycetes</taxon>
        <taxon>Mycobacteriales</taxon>
        <taxon>Nocardiaceae</taxon>
        <taxon>Rhodococcus</taxon>
    </lineage>
</organism>
<dbReference type="InterPro" id="IPR019554">
    <property type="entry name" value="Soluble_ligand-bd"/>
</dbReference>
<feature type="transmembrane region" description="Helical" evidence="2">
    <location>
        <begin position="78"/>
        <end position="96"/>
    </location>
</feature>
<dbReference type="GO" id="GO:0003677">
    <property type="term" value="F:DNA binding"/>
    <property type="evidence" value="ECO:0007669"/>
    <property type="project" value="InterPro"/>
</dbReference>